<comment type="caution">
    <text evidence="1">The sequence shown here is derived from an EMBL/GenBank/DDBJ whole genome shotgun (WGS) entry which is preliminary data.</text>
</comment>
<name>A0A350P7R7_9ALTE</name>
<organism evidence="1 2">
    <name type="scientific">Alteromonas australica</name>
    <dbReference type="NCBI Taxonomy" id="589873"/>
    <lineage>
        <taxon>Bacteria</taxon>
        <taxon>Pseudomonadati</taxon>
        <taxon>Pseudomonadota</taxon>
        <taxon>Gammaproteobacteria</taxon>
        <taxon>Alteromonadales</taxon>
        <taxon>Alteromonadaceae</taxon>
        <taxon>Alteromonas/Salinimonas group</taxon>
        <taxon>Alteromonas</taxon>
    </lineage>
</organism>
<sequence>MGGNGITTDALFMRIVGVHPNPKIERWKRIPDTDENRSKPNVIEYKGDVLEAFMKESADSAESDDFIRFKQLQIDNSRGGLQDVPSLQRWIETQKGDNRLFLEKGHYGVKNPVDRDGPLILENEAQIIMGDEKYYLTPPAIRACDYEILKLLLTERDEQVVLNKFSQLILPPKRIFDQTNVSGRFARPGA</sequence>
<evidence type="ECO:0000313" key="2">
    <source>
        <dbReference type="Proteomes" id="UP000263517"/>
    </source>
</evidence>
<evidence type="ECO:0000313" key="1">
    <source>
        <dbReference type="EMBL" id="HAW77334.1"/>
    </source>
</evidence>
<gene>
    <name evidence="1" type="ORF">DCW74_16570</name>
</gene>
<reference evidence="1 2" key="1">
    <citation type="journal article" date="2018" name="Nat. Biotechnol.">
        <title>A standardized bacterial taxonomy based on genome phylogeny substantially revises the tree of life.</title>
        <authorList>
            <person name="Parks D.H."/>
            <person name="Chuvochina M."/>
            <person name="Waite D.W."/>
            <person name="Rinke C."/>
            <person name="Skarshewski A."/>
            <person name="Chaumeil P.A."/>
            <person name="Hugenholtz P."/>
        </authorList>
    </citation>
    <scope>NUCLEOTIDE SEQUENCE [LARGE SCALE GENOMIC DNA]</scope>
    <source>
        <strain evidence="1">UBA11978</strain>
    </source>
</reference>
<dbReference type="EMBL" id="DNAN01000583">
    <property type="protein sequence ID" value="HAW77334.1"/>
    <property type="molecule type" value="Genomic_DNA"/>
</dbReference>
<dbReference type="AlphaFoldDB" id="A0A350P7R7"/>
<dbReference type="Proteomes" id="UP000263517">
    <property type="component" value="Unassembled WGS sequence"/>
</dbReference>
<accession>A0A350P7R7</accession>
<proteinExistence type="predicted"/>
<protein>
    <submittedName>
        <fullName evidence="1">Uncharacterized protein</fullName>
    </submittedName>
</protein>
<feature type="non-terminal residue" evidence="1">
    <location>
        <position position="190"/>
    </location>
</feature>